<evidence type="ECO:0000313" key="4">
    <source>
        <dbReference type="EMBL" id="PLT92613.1"/>
    </source>
</evidence>
<dbReference type="Pfam" id="PF01066">
    <property type="entry name" value="CDP-OH_P_transf"/>
    <property type="match status" value="1"/>
</dbReference>
<dbReference type="EMBL" id="CABFNB010000001">
    <property type="protein sequence ID" value="VTZ58994.1"/>
    <property type="molecule type" value="Genomic_DNA"/>
</dbReference>
<dbReference type="Proteomes" id="UP001190825">
    <property type="component" value="Unassembled WGS sequence"/>
</dbReference>
<dbReference type="GO" id="GO:0016020">
    <property type="term" value="C:membrane"/>
    <property type="evidence" value="ECO:0007669"/>
    <property type="project" value="InterPro"/>
</dbReference>
<dbReference type="InterPro" id="IPR048254">
    <property type="entry name" value="CDP_ALCOHOL_P_TRANSF_CS"/>
</dbReference>
<keyword evidence="1 2" id="KW-0808">Transferase</keyword>
<feature type="transmembrane region" description="Helical" evidence="3">
    <location>
        <begin position="80"/>
        <end position="103"/>
    </location>
</feature>
<evidence type="ECO:0000313" key="5">
    <source>
        <dbReference type="EMBL" id="VTZ58994.1"/>
    </source>
</evidence>
<reference evidence="5 6" key="3">
    <citation type="submission" date="2019-06" db="EMBL/GenBank/DDBJ databases">
        <authorList>
            <person name="Le Quere A."/>
            <person name="Colella S."/>
        </authorList>
    </citation>
    <scope>NUCLEOTIDE SEQUENCE [LARGE SCALE GENOMIC DNA]</scope>
    <source>
        <strain evidence="5">EmedicaeMD41</strain>
    </source>
</reference>
<dbReference type="OMA" id="AFCIWPQ"/>
<accession>A0A508WNJ9</accession>
<dbReference type="AlphaFoldDB" id="A0A508WNJ9"/>
<feature type="transmembrane region" description="Helical" evidence="3">
    <location>
        <begin position="31"/>
        <end position="60"/>
    </location>
</feature>
<dbReference type="RefSeq" id="WP_011974344.1">
    <property type="nucleotide sequence ID" value="NZ_ATYC01000022.1"/>
</dbReference>
<organism evidence="5 6">
    <name type="scientific">Sinorhizobium medicae</name>
    <dbReference type="NCBI Taxonomy" id="110321"/>
    <lineage>
        <taxon>Bacteria</taxon>
        <taxon>Pseudomonadati</taxon>
        <taxon>Pseudomonadota</taxon>
        <taxon>Alphaproteobacteria</taxon>
        <taxon>Hyphomicrobiales</taxon>
        <taxon>Rhizobiaceae</taxon>
        <taxon>Sinorhizobium/Ensifer group</taxon>
        <taxon>Sinorhizobium</taxon>
    </lineage>
</organism>
<keyword evidence="7" id="KW-1185">Reference proteome</keyword>
<gene>
    <name evidence="5" type="primary">ynjF</name>
    <name evidence="4" type="ORF">BMJ33_34065</name>
    <name evidence="5" type="ORF">EMEDMD4_10170</name>
</gene>
<dbReference type="EMBL" id="NBUC01000181">
    <property type="protein sequence ID" value="PLT92613.1"/>
    <property type="molecule type" value="Genomic_DNA"/>
</dbReference>
<sequence>MLDGALRRRLDPVLDRLGAALAERGIGADSITILGLCLGLAAALLVGLGAYHSAAILILVSRFCDGLDGAVARASRRTDFGGFLDIVLDFAFYGAVPLGFIAADPGANGLAGGFLLFAFYVNGASFLAYAVMAEKRAMTTMIRGAKSLYFTTGLAEATETIVFFLLSCLFPAWFPVLASVFALVCLYTALSRIILARLTFPKDVQ</sequence>
<protein>
    <submittedName>
        <fullName evidence="5">Inner membrane protein YnjF</fullName>
    </submittedName>
</protein>
<reference evidence="4" key="1">
    <citation type="submission" date="2017-04" db="EMBL/GenBank/DDBJ databases">
        <authorList>
            <person name="Porter S."/>
            <person name="Friesen M.L."/>
            <person name="Faber-Hammond J."/>
        </authorList>
    </citation>
    <scope>NUCLEOTIDE SEQUENCE</scope>
    <source>
        <strain evidence="4">Str16</strain>
    </source>
</reference>
<proteinExistence type="inferred from homology"/>
<comment type="similarity">
    <text evidence="2">Belongs to the CDP-alcohol phosphatidyltransferase class-I family.</text>
</comment>
<feature type="transmembrane region" description="Helical" evidence="3">
    <location>
        <begin position="109"/>
        <end position="132"/>
    </location>
</feature>
<evidence type="ECO:0000313" key="6">
    <source>
        <dbReference type="Proteomes" id="UP000507954"/>
    </source>
</evidence>
<evidence type="ECO:0000256" key="3">
    <source>
        <dbReference type="SAM" id="Phobius"/>
    </source>
</evidence>
<dbReference type="Gene3D" id="1.20.120.1760">
    <property type="match status" value="1"/>
</dbReference>
<keyword evidence="3" id="KW-0472">Membrane</keyword>
<dbReference type="InterPro" id="IPR000462">
    <property type="entry name" value="CDP-OH_P_trans"/>
</dbReference>
<feature type="transmembrane region" description="Helical" evidence="3">
    <location>
        <begin position="180"/>
        <end position="200"/>
    </location>
</feature>
<keyword evidence="3" id="KW-0812">Transmembrane</keyword>
<name>A0A508WNJ9_9HYPH</name>
<feature type="transmembrane region" description="Helical" evidence="3">
    <location>
        <begin position="153"/>
        <end position="174"/>
    </location>
</feature>
<dbReference type="PROSITE" id="PS00379">
    <property type="entry name" value="CDP_ALCOHOL_P_TRANSF"/>
    <property type="match status" value="1"/>
</dbReference>
<dbReference type="GO" id="GO:0008654">
    <property type="term" value="P:phospholipid biosynthetic process"/>
    <property type="evidence" value="ECO:0007669"/>
    <property type="project" value="InterPro"/>
</dbReference>
<reference evidence="4 7" key="2">
    <citation type="journal article" date="2018" name="FEMS Microbiol. Ecol.">
        <title>Co-invading symbiotic mutualists of Medicago polymorpha retain high ancestral diversity and contain diverse accessory genomes.</title>
        <authorList>
            <person name="Porter S.S."/>
            <person name="Faber-Hammond J.J."/>
            <person name="Friesen M.L."/>
        </authorList>
    </citation>
    <scope>NUCLEOTIDE SEQUENCE [LARGE SCALE GENOMIC DNA]</scope>
    <source>
        <strain evidence="4 7">Str16</strain>
    </source>
</reference>
<dbReference type="Proteomes" id="UP000507954">
    <property type="component" value="Unassembled WGS sequence"/>
</dbReference>
<evidence type="ECO:0000313" key="7">
    <source>
        <dbReference type="Proteomes" id="UP001190825"/>
    </source>
</evidence>
<evidence type="ECO:0000256" key="2">
    <source>
        <dbReference type="RuleBase" id="RU003750"/>
    </source>
</evidence>
<dbReference type="InterPro" id="IPR043130">
    <property type="entry name" value="CDP-OH_PTrfase_TM_dom"/>
</dbReference>
<dbReference type="GeneID" id="61614503"/>
<evidence type="ECO:0000256" key="1">
    <source>
        <dbReference type="ARBA" id="ARBA00022679"/>
    </source>
</evidence>
<keyword evidence="3" id="KW-1133">Transmembrane helix</keyword>
<dbReference type="GO" id="GO:0016780">
    <property type="term" value="F:phosphotransferase activity, for other substituted phosphate groups"/>
    <property type="evidence" value="ECO:0007669"/>
    <property type="project" value="InterPro"/>
</dbReference>